<dbReference type="InterPro" id="IPR039867">
    <property type="entry name" value="Furry/Tao3/Mor2"/>
</dbReference>
<evidence type="ECO:0000259" key="4">
    <source>
        <dbReference type="Pfam" id="PF14228"/>
    </source>
</evidence>
<dbReference type="Proteomes" id="UP000217199">
    <property type="component" value="Unassembled WGS sequence"/>
</dbReference>
<reference evidence="5 6" key="1">
    <citation type="journal article" date="2017" name="Mol. Ecol.">
        <title>Comparative and population genomic landscape of Phellinus noxius: A hypervariable fungus causing root rot in trees.</title>
        <authorList>
            <person name="Chung C.L."/>
            <person name="Lee T.J."/>
            <person name="Akiba M."/>
            <person name="Lee H.H."/>
            <person name="Kuo T.H."/>
            <person name="Liu D."/>
            <person name="Ke H.M."/>
            <person name="Yokoi T."/>
            <person name="Roa M.B."/>
            <person name="Lu M.J."/>
            <person name="Chang Y.Y."/>
            <person name="Ann P.J."/>
            <person name="Tsai J.N."/>
            <person name="Chen C.Y."/>
            <person name="Tzean S.S."/>
            <person name="Ota Y."/>
            <person name="Hattori T."/>
            <person name="Sahashi N."/>
            <person name="Liou R.F."/>
            <person name="Kikuchi T."/>
            <person name="Tsai I.J."/>
        </authorList>
    </citation>
    <scope>NUCLEOTIDE SEQUENCE [LARGE SCALE GENOMIC DNA]</scope>
    <source>
        <strain evidence="5 6">FFPRI411160</strain>
    </source>
</reference>
<feature type="compositionally biased region" description="Low complexity" evidence="1">
    <location>
        <begin position="30"/>
        <end position="39"/>
    </location>
</feature>
<dbReference type="EMBL" id="NBII01000005">
    <property type="protein sequence ID" value="PAV19136.1"/>
    <property type="molecule type" value="Genomic_DNA"/>
</dbReference>
<protein>
    <submittedName>
        <fullName evidence="5">Cell morphogenesis</fullName>
    </submittedName>
</protein>
<dbReference type="PANTHER" id="PTHR12295:SF30">
    <property type="entry name" value="PROTEIN FURRY"/>
    <property type="match status" value="1"/>
</dbReference>
<dbReference type="InterPro" id="IPR029473">
    <property type="entry name" value="MOR2-PAG1_mid"/>
</dbReference>
<dbReference type="GO" id="GO:0000902">
    <property type="term" value="P:cell morphogenesis"/>
    <property type="evidence" value="ECO:0007669"/>
    <property type="project" value="InterPro"/>
</dbReference>
<dbReference type="Pfam" id="PF14225">
    <property type="entry name" value="MOR2-PAG1_C"/>
    <property type="match status" value="1"/>
</dbReference>
<dbReference type="FunCoup" id="A0A286UHN4">
    <property type="interactions" value="221"/>
</dbReference>
<dbReference type="InParanoid" id="A0A286UHN4"/>
<evidence type="ECO:0000313" key="5">
    <source>
        <dbReference type="EMBL" id="PAV19136.1"/>
    </source>
</evidence>
<evidence type="ECO:0000256" key="1">
    <source>
        <dbReference type="SAM" id="MobiDB-lite"/>
    </source>
</evidence>
<dbReference type="GO" id="GO:0005938">
    <property type="term" value="C:cell cortex"/>
    <property type="evidence" value="ECO:0007669"/>
    <property type="project" value="TreeGrafter"/>
</dbReference>
<feature type="domain" description="Cell morphogenesis central region" evidence="4">
    <location>
        <begin position="1750"/>
        <end position="1923"/>
    </location>
</feature>
<dbReference type="Pfam" id="PF14228">
    <property type="entry name" value="MOR2-PAG1_mid"/>
    <property type="match status" value="2"/>
</dbReference>
<feature type="compositionally biased region" description="Polar residues" evidence="1">
    <location>
        <begin position="149"/>
        <end position="179"/>
    </location>
</feature>
<dbReference type="InterPro" id="IPR025614">
    <property type="entry name" value="Cell_morpho_N"/>
</dbReference>
<gene>
    <name evidence="5" type="ORF">PNOK_0598000</name>
</gene>
<proteinExistence type="predicted"/>
<dbReference type="OrthoDB" id="6287725at2759"/>
<feature type="domain" description="Cell morphogenesis protein N-terminal" evidence="2">
    <location>
        <begin position="372"/>
        <end position="926"/>
    </location>
</feature>
<dbReference type="SUPFAM" id="SSF48371">
    <property type="entry name" value="ARM repeat"/>
    <property type="match status" value="2"/>
</dbReference>
<feature type="region of interest" description="Disordered" evidence="1">
    <location>
        <begin position="125"/>
        <end position="185"/>
    </location>
</feature>
<feature type="compositionally biased region" description="Low complexity" evidence="1">
    <location>
        <begin position="79"/>
        <end position="108"/>
    </location>
</feature>
<dbReference type="PANTHER" id="PTHR12295">
    <property type="entry name" value="FURRY-RELATED"/>
    <property type="match status" value="1"/>
</dbReference>
<feature type="compositionally biased region" description="Basic and acidic residues" evidence="1">
    <location>
        <begin position="54"/>
        <end position="65"/>
    </location>
</feature>
<organism evidence="5 6">
    <name type="scientific">Pyrrhoderma noxium</name>
    <dbReference type="NCBI Taxonomy" id="2282107"/>
    <lineage>
        <taxon>Eukaryota</taxon>
        <taxon>Fungi</taxon>
        <taxon>Dikarya</taxon>
        <taxon>Basidiomycota</taxon>
        <taxon>Agaricomycotina</taxon>
        <taxon>Agaricomycetes</taxon>
        <taxon>Hymenochaetales</taxon>
        <taxon>Hymenochaetaceae</taxon>
        <taxon>Pyrrhoderma</taxon>
    </lineage>
</organism>
<dbReference type="InterPro" id="IPR025481">
    <property type="entry name" value="Cell_Morphogen_C"/>
</dbReference>
<evidence type="ECO:0000259" key="3">
    <source>
        <dbReference type="Pfam" id="PF14225"/>
    </source>
</evidence>
<evidence type="ECO:0000313" key="6">
    <source>
        <dbReference type="Proteomes" id="UP000217199"/>
    </source>
</evidence>
<feature type="region of interest" description="Disordered" evidence="1">
    <location>
        <begin position="1"/>
        <end position="109"/>
    </location>
</feature>
<comment type="caution">
    <text evidence="5">The sequence shown here is derived from an EMBL/GenBank/DDBJ whole genome shotgun (WGS) entry which is preliminary data.</text>
</comment>
<dbReference type="GO" id="GO:0030427">
    <property type="term" value="C:site of polarized growth"/>
    <property type="evidence" value="ECO:0007669"/>
    <property type="project" value="TreeGrafter"/>
</dbReference>
<accession>A0A286UHN4</accession>
<keyword evidence="6" id="KW-1185">Reference proteome</keyword>
<feature type="domain" description="Cell morphogenesis protein C-terminal" evidence="3">
    <location>
        <begin position="1961"/>
        <end position="2211"/>
    </location>
</feature>
<feature type="domain" description="Cell morphogenesis central region" evidence="4">
    <location>
        <begin position="1516"/>
        <end position="1687"/>
    </location>
</feature>
<feature type="compositionally biased region" description="Polar residues" evidence="1">
    <location>
        <begin position="66"/>
        <end position="76"/>
    </location>
</feature>
<sequence>MAEGLSQITIPEFDDDDFSSPIPFGRSTNAFGFGSSSGADSPTLLTPVQGQEKFGGDRDFFHSRQDSAASEDSTFSIHAPSSSFAARSNSSIPTAHSSQTSLPTSTTPFAKKSSFASLRNAFKSGAKSSEAPPVPALDKQNYPALRNPFSRSATSLANSSLVRSPPSSQGRPSTPSSNYDNRHGRAVSMKTRGHVYGRSQHSQSGSIYHNSDAGSDYSFGFHHIIPRQTTPPPVPRFPNEAGGIAARLGTPETEDKVAMDPRTPSEYALHAIFMRFAALAEDKIETFIKQSLDRDPSLSDFFGAQIDPKFDDNIDSLGHLAMRNAKPVIDSIMRWRKSQLESVSMDIVTHHTSGSSYARSLRTKDIVNILNERKSLASIYIMCRALISVVQAVPRDVLGESMAFNLEESTFEQFKKPDLKLLAQSRNQRTNADLYAVLLGALSNIRFESVTDRFLHELGPVALNQIPKDMDAKYENLVRALKYIEIKVWPPEAFEEGADFMESLSKSFENAHGSRLKIAFAETLLSILHPIGKTAQAEVNHPGWAKAMEVIYLKAREMMSKPRYWQVAYPLVVTSLCVAPQEFFLKHWMSCFEGGLPKLKERPYRVIVMNGIMRLVWTYLYRCREPNATSTTKLDALLKHFFPPSRLNIYPSDDVLDHLVYMIHFILSRHVDFGVELVLSLMQEQQVKSAQSGATSIALAPERISIALEATLRSLYLWEREESMPTWPTSNNFSALPDRDDYPFVSSFCPQNILSKPGMEDFFDRCGQTLVSVTLACAKSVGKMSIFDEQWAYSRQNGNYEDPSGLNIRQHPEVTVAYPSSYTSQMNVLTACFSSWPRCLHPSLPIDEALDILIRAIIHVEPSVCEAASGALRGIAEDPVHLPRVLSRFASFLFSPKQFVADTSGTRLPFESLRLLNVWFDIVDAWSIGIIDKSSTELGKDDTTWLNSQFFDVEIAALFLLGLRTQSARSIGVKLVRTLANIVAHFRKQPSTPFNEQSDTHILDVLLDRVRPRTHLEGFDDLLDIKEMNRLAQWRQSTLGDVFLRLANSDDERDRRIWWFVYPTIIRSQANHRSKVIQSCREMWVDVTARYHSFVVSTSGLGNRPAPTQNGRGPANVARERERQLAGNLTLIEQWHMWVKLICCTASPSESRGATQHSRAPSDAVPDRDLVSTNARGLFRYLLPFLDCEHPALREIAVFCISSFPVDAYRDLLEDLSALAGRYFYVDTNRVKMSPSSTFRRNRHQDRMYLGVAHIYQLTSHYLKDQRGLGRQDSLTNVLKFVRHTQAFLSSPEIRGDWQQQRLRRYFCGIVERLFDGLSNLQSSDRFIPANTHLTLYRLCEEWCQCGSQSERVKHRLIEMQTAATVGFPDPQLKAGAITQFQTETRLLSHAAAAAMASLVQKALYPPDLSSGSPTDRLSSDFLVPLEVAPTLDRLVAMLANMHDPVKACGRKALRSLVEHKGKEDSSLCDELLRRSFVTCTDPATSSYRFFEVVADSICSGEATQLTFGHVVCIGLANLCSPLVNTRRLALAALEAANKKASGPTSLLCFEAGVESSAASVYLDAMFQISHLLSQEHHSEAINVIIHCASKLIMVHDVLTPYTFSQILTGLSPWFGSVDLLVMDNSSLTREGRVILFHLLSLTLRYSETYPEQIHALWKRLVDNNHPNGHATIRFLLEQSSKNGSSSFVSCARKVIACLSRTSCGRQTYEELCDVIEPARMLPTMEPKSIQLEVEEPELWFDLDALFSEQPKHSLGSAQFSLLFLGDVALPRSWDFQKQLPVILQGVFSHVGHRNPFVREQTRQMLFQILRSWLPGYAELPNGPSYTSMKAHLLELEKDSNGMFWTEDDNVSLIDEKMRTLCTLVLQWLGPLHPELADEWGTLALIWGTTCSIRPIAFRSLQVFRSLMPKITQADLAQLLGRLSNTVAGVQEPNLHPFTVELIITLSSVAKSGNADRALLPQLFWCAVSCLSTPVEAEFLQLLDLLDCLLDKLDLNDPYVVEVLIANKPENLTGGEFGLQPLLLVGLRSSKTYERTFVVLNRLSAVDDSTLIDPSGMRVRDMYTLILPWCLRSMEENVVDEVVIDYATSIARFAEQEDKGNIARIMTSFAKSRFRTKDDFMRQAAAALREYYAPDHWTNVVSLLMSLVLNQDRWLQIKSMQFLKVLFQLRETRSPVDKLGSELLMPLLRLLQTELAPQALEVLEEPMTISGGLSAKHVLRMSMHLNSIRQNDTEVVTEVFGIPEDSGWSVARPERQRDISRTNVMAVFDTCKVPTRPSRIEFEPEVDRFADPLDSDLGDLVQNLHELSTFFLGDADTDDDVHVSPQPASLSLSRMHAQVPPMTVPNQKLEARIAAILAKSTDVTSNIQDSPQTPFVDVFHVKPPNGVVNDVFDGSDEDSDSSEFDIDSFAFDSFATSSDGGHPIQQNGINGLNGFKFRH</sequence>
<dbReference type="InterPro" id="IPR016024">
    <property type="entry name" value="ARM-type_fold"/>
</dbReference>
<dbReference type="Pfam" id="PF14222">
    <property type="entry name" value="MOR2-PAG1_N"/>
    <property type="match status" value="1"/>
</dbReference>
<dbReference type="STRING" id="2282107.A0A286UHN4"/>
<name>A0A286UHN4_9AGAM</name>
<evidence type="ECO:0000259" key="2">
    <source>
        <dbReference type="Pfam" id="PF14222"/>
    </source>
</evidence>